<feature type="region of interest" description="Disordered" evidence="1">
    <location>
        <begin position="1"/>
        <end position="25"/>
    </location>
</feature>
<keyword evidence="4" id="KW-1185">Reference proteome</keyword>
<reference evidence="3 4" key="1">
    <citation type="journal article" date="2023" name="G3 (Bethesda)">
        <title>A chromosome-level genome assembly of Zasmidium syzygii isolated from banana leaves.</title>
        <authorList>
            <person name="van Westerhoven A.C."/>
            <person name="Mehrabi R."/>
            <person name="Talebi R."/>
            <person name="Steentjes M.B.F."/>
            <person name="Corcolon B."/>
            <person name="Chong P.A."/>
            <person name="Kema G.H.J."/>
            <person name="Seidl M.F."/>
        </authorList>
    </citation>
    <scope>NUCLEOTIDE SEQUENCE [LARGE SCALE GENOMIC DNA]</scope>
    <source>
        <strain evidence="3 4">P124</strain>
    </source>
</reference>
<sequence>MTGNYPRAQTNGHHDNDGPRPVTNATVPYWRTELHHLDEFRSTEELPEECDIAIIGAGMSGVSIAYNLLQLYGNEAKPSIALLEARQVCSGATGRNGGHAKLGNASQRKLIKEQGAQAADAYADFISDLMHGLKTVVEKEKLDCEFEVRRTFDVFLDENDAKEVSDLYHDSVAKGHRWTRDRDMVLADRVEQVTSIKGAKGALSGPACSLWPYKFVTQLLERIIDDVNLQTNTLVEAVSTESGSGRYLVKTPRGTLRAKKIIYASNGYTGGVLPSYKNKIVPYRGTASHLVPSPTPVSPHLSHTYNIVYGQKGTDYLNPRPDGSIVVGGANYRYKEHRDLWFNNWDDSQLIPNTESHFDGLMQRNFKGWETSGAFLERYWTGIMGCTVDGKPHIGRVPGQDGEQYVHAGFNGGGMTMIWSCSIGLARMVKEGISFGETGLPEMFEATAERLKAEW</sequence>
<feature type="compositionally biased region" description="Polar residues" evidence="1">
    <location>
        <begin position="1"/>
        <end position="11"/>
    </location>
</feature>
<organism evidence="3 4">
    <name type="scientific">Zasmidium cellare</name>
    <name type="common">Wine cellar mold</name>
    <name type="synonym">Racodium cellare</name>
    <dbReference type="NCBI Taxonomy" id="395010"/>
    <lineage>
        <taxon>Eukaryota</taxon>
        <taxon>Fungi</taxon>
        <taxon>Dikarya</taxon>
        <taxon>Ascomycota</taxon>
        <taxon>Pezizomycotina</taxon>
        <taxon>Dothideomycetes</taxon>
        <taxon>Dothideomycetidae</taxon>
        <taxon>Mycosphaerellales</taxon>
        <taxon>Mycosphaerellaceae</taxon>
        <taxon>Zasmidium</taxon>
    </lineage>
</organism>
<evidence type="ECO:0000259" key="2">
    <source>
        <dbReference type="Pfam" id="PF01266"/>
    </source>
</evidence>
<accession>A0ABR0ET43</accession>
<dbReference type="Gene3D" id="3.50.50.60">
    <property type="entry name" value="FAD/NAD(P)-binding domain"/>
    <property type="match status" value="1"/>
</dbReference>
<dbReference type="InterPro" id="IPR006076">
    <property type="entry name" value="FAD-dep_OxRdtase"/>
</dbReference>
<proteinExistence type="predicted"/>
<gene>
    <name evidence="3" type="ORF">PRZ48_005287</name>
</gene>
<feature type="domain" description="FAD dependent oxidoreductase" evidence="2">
    <location>
        <begin position="51"/>
        <end position="422"/>
    </location>
</feature>
<dbReference type="PANTHER" id="PTHR13847:SF279">
    <property type="entry name" value="FAD DEPENDENT OXIDOREDUCTASE DOMAIN-CONTAINING PROTEIN-RELATED"/>
    <property type="match status" value="1"/>
</dbReference>
<comment type="caution">
    <text evidence="3">The sequence shown here is derived from an EMBL/GenBank/DDBJ whole genome shotgun (WGS) entry which is preliminary data.</text>
</comment>
<dbReference type="Proteomes" id="UP001305779">
    <property type="component" value="Unassembled WGS sequence"/>
</dbReference>
<dbReference type="EMBL" id="JAXOVC010000003">
    <property type="protein sequence ID" value="KAK4504371.1"/>
    <property type="molecule type" value="Genomic_DNA"/>
</dbReference>
<dbReference type="InterPro" id="IPR036188">
    <property type="entry name" value="FAD/NAD-bd_sf"/>
</dbReference>
<evidence type="ECO:0000313" key="4">
    <source>
        <dbReference type="Proteomes" id="UP001305779"/>
    </source>
</evidence>
<evidence type="ECO:0000313" key="3">
    <source>
        <dbReference type="EMBL" id="KAK4504371.1"/>
    </source>
</evidence>
<dbReference type="SUPFAM" id="SSF51905">
    <property type="entry name" value="FAD/NAD(P)-binding domain"/>
    <property type="match status" value="1"/>
</dbReference>
<evidence type="ECO:0000256" key="1">
    <source>
        <dbReference type="SAM" id="MobiDB-lite"/>
    </source>
</evidence>
<name>A0ABR0ET43_ZASCE</name>
<protein>
    <recommendedName>
        <fullName evidence="2">FAD dependent oxidoreductase domain-containing protein</fullName>
    </recommendedName>
</protein>
<dbReference type="Pfam" id="PF01266">
    <property type="entry name" value="DAO"/>
    <property type="match status" value="1"/>
</dbReference>
<dbReference type="PANTHER" id="PTHR13847">
    <property type="entry name" value="SARCOSINE DEHYDROGENASE-RELATED"/>
    <property type="match status" value="1"/>
</dbReference>
<dbReference type="Gene3D" id="3.30.9.10">
    <property type="entry name" value="D-Amino Acid Oxidase, subunit A, domain 2"/>
    <property type="match status" value="1"/>
</dbReference>